<accession>A0A397USN8</accession>
<proteinExistence type="predicted"/>
<dbReference type="AlphaFoldDB" id="A0A397USN8"/>
<dbReference type="OrthoDB" id="10038493at2759"/>
<evidence type="ECO:0000313" key="2">
    <source>
        <dbReference type="Proteomes" id="UP000266673"/>
    </source>
</evidence>
<organism evidence="1 2">
    <name type="scientific">Gigaspora rosea</name>
    <dbReference type="NCBI Taxonomy" id="44941"/>
    <lineage>
        <taxon>Eukaryota</taxon>
        <taxon>Fungi</taxon>
        <taxon>Fungi incertae sedis</taxon>
        <taxon>Mucoromycota</taxon>
        <taxon>Glomeromycotina</taxon>
        <taxon>Glomeromycetes</taxon>
        <taxon>Diversisporales</taxon>
        <taxon>Gigasporaceae</taxon>
        <taxon>Gigaspora</taxon>
    </lineage>
</organism>
<protein>
    <recommendedName>
        <fullName evidence="3">Tyr recombinase domain-containing protein</fullName>
    </recommendedName>
</protein>
<gene>
    <name evidence="1" type="ORF">C2G38_2145395</name>
</gene>
<reference evidence="1 2" key="1">
    <citation type="submission" date="2018-06" db="EMBL/GenBank/DDBJ databases">
        <title>Comparative genomics reveals the genomic features of Rhizophagus irregularis, R. cerebriforme, R. diaphanum and Gigaspora rosea, and their symbiotic lifestyle signature.</title>
        <authorList>
            <person name="Morin E."/>
            <person name="San Clemente H."/>
            <person name="Chen E.C.H."/>
            <person name="De La Providencia I."/>
            <person name="Hainaut M."/>
            <person name="Kuo A."/>
            <person name="Kohler A."/>
            <person name="Murat C."/>
            <person name="Tang N."/>
            <person name="Roy S."/>
            <person name="Loubradou J."/>
            <person name="Henrissat B."/>
            <person name="Grigoriev I.V."/>
            <person name="Corradi N."/>
            <person name="Roux C."/>
            <person name="Martin F.M."/>
        </authorList>
    </citation>
    <scope>NUCLEOTIDE SEQUENCE [LARGE SCALE GENOMIC DNA]</scope>
    <source>
        <strain evidence="1 2">DAOM 194757</strain>
    </source>
</reference>
<evidence type="ECO:0000313" key="1">
    <source>
        <dbReference type="EMBL" id="RIB11809.1"/>
    </source>
</evidence>
<dbReference type="Proteomes" id="UP000266673">
    <property type="component" value="Unassembled WGS sequence"/>
</dbReference>
<comment type="caution">
    <text evidence="1">The sequence shown here is derived from an EMBL/GenBank/DDBJ whole genome shotgun (WGS) entry which is preliminary data.</text>
</comment>
<dbReference type="STRING" id="44941.A0A397USN8"/>
<keyword evidence="2" id="KW-1185">Reference proteome</keyword>
<name>A0A397USN8_9GLOM</name>
<evidence type="ECO:0008006" key="3">
    <source>
        <dbReference type="Google" id="ProtNLM"/>
    </source>
</evidence>
<dbReference type="EMBL" id="QKWP01001093">
    <property type="protein sequence ID" value="RIB11809.1"/>
    <property type="molecule type" value="Genomic_DNA"/>
</dbReference>
<sequence>MKYFSKRPVDADSGFIYIQSIQNLHQVHYSSIKVWCKKIQFGQLKLKIFMRVLAEKTGINCEDRKITNQAGRKTLVQLLKNIGANDYEVSTITRHRSLSGIASYERPKDGVQKSALANLMNAMESNINTKISQNQSPVTLPTKDTYQGFKSARQIIKKSCFEYVFYFNKPRSIYTYTAVSKFTRISRFYNSFTRITANSKSKP</sequence>